<dbReference type="GO" id="GO:0003995">
    <property type="term" value="F:acyl-CoA dehydrogenase activity"/>
    <property type="evidence" value="ECO:0007669"/>
    <property type="project" value="InterPro"/>
</dbReference>
<dbReference type="Gene3D" id="1.20.140.10">
    <property type="entry name" value="Butyryl-CoA Dehydrogenase, subunit A, domain 3"/>
    <property type="match status" value="1"/>
</dbReference>
<dbReference type="PANTHER" id="PTHR43884:SF12">
    <property type="entry name" value="ISOVALERYL-COA DEHYDROGENASE, MITOCHONDRIAL-RELATED"/>
    <property type="match status" value="1"/>
</dbReference>
<feature type="region of interest" description="Disordered" evidence="6">
    <location>
        <begin position="63"/>
        <end position="84"/>
    </location>
</feature>
<evidence type="ECO:0000256" key="1">
    <source>
        <dbReference type="ARBA" id="ARBA00001974"/>
    </source>
</evidence>
<comment type="cofactor">
    <cofactor evidence="1 5">
        <name>FAD</name>
        <dbReference type="ChEBI" id="CHEBI:57692"/>
    </cofactor>
</comment>
<organism evidence="10 11">
    <name type="scientific">Flexivirga caeni</name>
    <dbReference type="NCBI Taxonomy" id="2294115"/>
    <lineage>
        <taxon>Bacteria</taxon>
        <taxon>Bacillati</taxon>
        <taxon>Actinomycetota</taxon>
        <taxon>Actinomycetes</taxon>
        <taxon>Micrococcales</taxon>
        <taxon>Dermacoccaceae</taxon>
        <taxon>Flexivirga</taxon>
    </lineage>
</organism>
<evidence type="ECO:0000256" key="3">
    <source>
        <dbReference type="ARBA" id="ARBA00022630"/>
    </source>
</evidence>
<dbReference type="InterPro" id="IPR036250">
    <property type="entry name" value="AcylCo_DH-like_C"/>
</dbReference>
<dbReference type="OrthoDB" id="142556at2"/>
<keyword evidence="11" id="KW-1185">Reference proteome</keyword>
<name>A0A3M9M5I2_9MICO</name>
<feature type="domain" description="Acyl-CoA dehydrogenase/oxidase N-terminal" evidence="9">
    <location>
        <begin position="88"/>
        <end position="198"/>
    </location>
</feature>
<accession>A0A3M9M5I2</accession>
<evidence type="ECO:0000259" key="8">
    <source>
        <dbReference type="Pfam" id="PF02770"/>
    </source>
</evidence>
<reference evidence="10 11" key="1">
    <citation type="submission" date="2018-11" db="EMBL/GenBank/DDBJ databases">
        <title>Draft genome of Simplicispira Flexivirga sp. BO-16.</title>
        <authorList>
            <person name="Im W.T."/>
        </authorList>
    </citation>
    <scope>NUCLEOTIDE SEQUENCE [LARGE SCALE GENOMIC DNA]</scope>
    <source>
        <strain evidence="10 11">BO-16</strain>
    </source>
</reference>
<feature type="compositionally biased region" description="Low complexity" evidence="6">
    <location>
        <begin position="63"/>
        <end position="74"/>
    </location>
</feature>
<evidence type="ECO:0000256" key="2">
    <source>
        <dbReference type="ARBA" id="ARBA00009347"/>
    </source>
</evidence>
<dbReference type="InterPro" id="IPR009075">
    <property type="entry name" value="AcylCo_DH/oxidase_C"/>
</dbReference>
<dbReference type="Gene3D" id="2.40.110.10">
    <property type="entry name" value="Butyryl-CoA Dehydrogenase, subunit A, domain 2"/>
    <property type="match status" value="1"/>
</dbReference>
<dbReference type="InterPro" id="IPR009100">
    <property type="entry name" value="AcylCoA_DH/oxidase_NM_dom_sf"/>
</dbReference>
<dbReference type="InterPro" id="IPR037069">
    <property type="entry name" value="AcylCoA_DH/ox_N_sf"/>
</dbReference>
<feature type="domain" description="Acyl-CoA oxidase/dehydrogenase middle" evidence="8">
    <location>
        <begin position="207"/>
        <end position="296"/>
    </location>
</feature>
<dbReference type="EMBL" id="RJJQ01000016">
    <property type="protein sequence ID" value="RNI20425.1"/>
    <property type="molecule type" value="Genomic_DNA"/>
</dbReference>
<dbReference type="Pfam" id="PF02771">
    <property type="entry name" value="Acyl-CoA_dh_N"/>
    <property type="match status" value="1"/>
</dbReference>
<comment type="caution">
    <text evidence="10">The sequence shown here is derived from an EMBL/GenBank/DDBJ whole genome shotgun (WGS) entry which is preliminary data.</text>
</comment>
<gene>
    <name evidence="10" type="ORF">EFY87_14395</name>
</gene>
<dbReference type="SUPFAM" id="SSF47203">
    <property type="entry name" value="Acyl-CoA dehydrogenase C-terminal domain-like"/>
    <property type="match status" value="1"/>
</dbReference>
<dbReference type="GO" id="GO:0050660">
    <property type="term" value="F:flavin adenine dinucleotide binding"/>
    <property type="evidence" value="ECO:0007669"/>
    <property type="project" value="InterPro"/>
</dbReference>
<evidence type="ECO:0000313" key="10">
    <source>
        <dbReference type="EMBL" id="RNI20425.1"/>
    </source>
</evidence>
<dbReference type="Pfam" id="PF02770">
    <property type="entry name" value="Acyl-CoA_dh_M"/>
    <property type="match status" value="1"/>
</dbReference>
<protein>
    <submittedName>
        <fullName evidence="10">Acyl-CoA dehydrogenase</fullName>
    </submittedName>
</protein>
<sequence length="443" mass="46457">MSQPHAKPTLADRGQSLGMRLITRAGGLDAMKNPALRSKVEKVLYRSARQGFKAQVTAGRVFSARSGSGSPTRSRPTRPRAEFDLTPTDDQQMIRDAARELAEEVMRPAGAQADTDRTVPAEVRDQAAQLGMALLGVPTELGGVAEEASALTGVLVLEELSRGDMGLAVALMSSAAVANCLVNYGDSDQQATYLPAFTDDQAPATGALAIMEPQPLFDPAAPRTTATHDGAELILDGTKSLVVGAGTADLLVVSALLDGEPRLVIVPPATPGVTIADDPAMGIRAARTGLLHLNQVRVPATNLLGSEPDHADAVARGRLAWAAAAVGTAQAVLDQVTGYTTDRTAFGEPIAHRQAVAFTVADIAIELDGLRLVVWRAAARLDRGLDAADQIAHARVLTATHGSRIGSDGVQLLGGHGFVKEFDNERWYRDLRGAGLMEGALLV</sequence>
<feature type="domain" description="Acyl-CoA dehydrogenase/oxidase C-terminal" evidence="7">
    <location>
        <begin position="314"/>
        <end position="440"/>
    </location>
</feature>
<comment type="similarity">
    <text evidence="2 5">Belongs to the acyl-CoA dehydrogenase family.</text>
</comment>
<dbReference type="Pfam" id="PF00441">
    <property type="entry name" value="Acyl-CoA_dh_1"/>
    <property type="match status" value="1"/>
</dbReference>
<proteinExistence type="inferred from homology"/>
<dbReference type="SUPFAM" id="SSF56645">
    <property type="entry name" value="Acyl-CoA dehydrogenase NM domain-like"/>
    <property type="match status" value="1"/>
</dbReference>
<dbReference type="Gene3D" id="1.10.540.10">
    <property type="entry name" value="Acyl-CoA dehydrogenase/oxidase, N-terminal domain"/>
    <property type="match status" value="1"/>
</dbReference>
<keyword evidence="4 5" id="KW-0274">FAD</keyword>
<keyword evidence="3 5" id="KW-0285">Flavoprotein</keyword>
<dbReference type="RefSeq" id="WP_123272182.1">
    <property type="nucleotide sequence ID" value="NZ_RJJQ01000016.1"/>
</dbReference>
<dbReference type="InterPro" id="IPR013786">
    <property type="entry name" value="AcylCoA_DH/ox_N"/>
</dbReference>
<evidence type="ECO:0000256" key="5">
    <source>
        <dbReference type="RuleBase" id="RU362125"/>
    </source>
</evidence>
<evidence type="ECO:0000256" key="4">
    <source>
        <dbReference type="ARBA" id="ARBA00022827"/>
    </source>
</evidence>
<dbReference type="InterPro" id="IPR006091">
    <property type="entry name" value="Acyl-CoA_Oxase/DH_mid-dom"/>
</dbReference>
<evidence type="ECO:0000259" key="7">
    <source>
        <dbReference type="Pfam" id="PF00441"/>
    </source>
</evidence>
<evidence type="ECO:0000256" key="6">
    <source>
        <dbReference type="SAM" id="MobiDB-lite"/>
    </source>
</evidence>
<keyword evidence="5" id="KW-0560">Oxidoreductase</keyword>
<dbReference type="PROSITE" id="PS00073">
    <property type="entry name" value="ACYL_COA_DH_2"/>
    <property type="match status" value="1"/>
</dbReference>
<dbReference type="AlphaFoldDB" id="A0A3M9M5I2"/>
<evidence type="ECO:0000259" key="9">
    <source>
        <dbReference type="Pfam" id="PF02771"/>
    </source>
</evidence>
<evidence type="ECO:0000313" key="11">
    <source>
        <dbReference type="Proteomes" id="UP000271678"/>
    </source>
</evidence>
<dbReference type="PANTHER" id="PTHR43884">
    <property type="entry name" value="ACYL-COA DEHYDROGENASE"/>
    <property type="match status" value="1"/>
</dbReference>
<dbReference type="Proteomes" id="UP000271678">
    <property type="component" value="Unassembled WGS sequence"/>
</dbReference>
<dbReference type="InterPro" id="IPR046373">
    <property type="entry name" value="Acyl-CoA_Oxase/DH_mid-dom_sf"/>
</dbReference>
<dbReference type="InterPro" id="IPR006089">
    <property type="entry name" value="Acyl-CoA_DH_CS"/>
</dbReference>